<dbReference type="GO" id="GO:0004653">
    <property type="term" value="F:polypeptide N-acetylgalactosaminyltransferase activity"/>
    <property type="evidence" value="ECO:0007669"/>
    <property type="project" value="UniProtKB-EC"/>
</dbReference>
<evidence type="ECO:0000313" key="21">
    <source>
        <dbReference type="EMBL" id="KAI8039561.1"/>
    </source>
</evidence>
<dbReference type="FunFam" id="2.80.10.50:FF:000047">
    <property type="entry name" value="Polypeptide N-acetylgalactosaminyltransferase"/>
    <property type="match status" value="1"/>
</dbReference>
<organism evidence="21 22">
    <name type="scientific">Drosophila gunungcola</name>
    <name type="common">fruit fly</name>
    <dbReference type="NCBI Taxonomy" id="103775"/>
    <lineage>
        <taxon>Eukaryota</taxon>
        <taxon>Metazoa</taxon>
        <taxon>Ecdysozoa</taxon>
        <taxon>Arthropoda</taxon>
        <taxon>Hexapoda</taxon>
        <taxon>Insecta</taxon>
        <taxon>Pterygota</taxon>
        <taxon>Neoptera</taxon>
        <taxon>Endopterygota</taxon>
        <taxon>Diptera</taxon>
        <taxon>Brachycera</taxon>
        <taxon>Muscomorpha</taxon>
        <taxon>Ephydroidea</taxon>
        <taxon>Drosophilidae</taxon>
        <taxon>Drosophila</taxon>
        <taxon>Sophophora</taxon>
    </lineage>
</organism>
<comment type="cofactor">
    <cofactor evidence="1">
        <name>Mn(2+)</name>
        <dbReference type="ChEBI" id="CHEBI:29035"/>
    </cofactor>
</comment>
<dbReference type="Pfam" id="PF02709">
    <property type="entry name" value="Glyco_transf_7C"/>
    <property type="match status" value="1"/>
</dbReference>
<dbReference type="SMART" id="SM00458">
    <property type="entry name" value="RICIN"/>
    <property type="match status" value="1"/>
</dbReference>
<dbReference type="Pfam" id="PF00652">
    <property type="entry name" value="Ricin_B_lectin"/>
    <property type="match status" value="1"/>
</dbReference>
<keyword evidence="8" id="KW-0812">Transmembrane</keyword>
<keyword evidence="17" id="KW-0464">Manganese</keyword>
<dbReference type="CDD" id="cd23462">
    <property type="entry name" value="beta-trefoil_Ricin_Pgant9-like"/>
    <property type="match status" value="1"/>
</dbReference>
<keyword evidence="15" id="KW-1015">Disulfide bond</keyword>
<evidence type="ECO:0000259" key="20">
    <source>
        <dbReference type="SMART" id="SM00458"/>
    </source>
</evidence>
<feature type="non-terminal residue" evidence="21">
    <location>
        <position position="1"/>
    </location>
</feature>
<dbReference type="GO" id="GO:0006493">
    <property type="term" value="P:protein O-linked glycosylation"/>
    <property type="evidence" value="ECO:0007669"/>
    <property type="project" value="TreeGrafter"/>
</dbReference>
<evidence type="ECO:0000256" key="13">
    <source>
        <dbReference type="ARBA" id="ARBA00023034"/>
    </source>
</evidence>
<keyword evidence="10" id="KW-0430">Lectin</keyword>
<dbReference type="InterPro" id="IPR035992">
    <property type="entry name" value="Ricin_B-like_lectins"/>
</dbReference>
<keyword evidence="16" id="KW-0325">Glycoprotein</keyword>
<evidence type="ECO:0000256" key="15">
    <source>
        <dbReference type="ARBA" id="ARBA00023157"/>
    </source>
</evidence>
<dbReference type="GO" id="GO:0046872">
    <property type="term" value="F:metal ion binding"/>
    <property type="evidence" value="ECO:0007669"/>
    <property type="project" value="UniProtKB-KW"/>
</dbReference>
<keyword evidence="22" id="KW-1185">Reference proteome</keyword>
<comment type="subcellular location">
    <subcellularLocation>
        <location evidence="2">Golgi apparatus membrane</location>
        <topology evidence="2">Single-pass type II membrane protein</topology>
    </subcellularLocation>
</comment>
<dbReference type="PANTHER" id="PTHR11675">
    <property type="entry name" value="N-ACETYLGALACTOSAMINYLTRANSFERASE"/>
    <property type="match status" value="1"/>
</dbReference>
<evidence type="ECO:0000313" key="22">
    <source>
        <dbReference type="Proteomes" id="UP001059596"/>
    </source>
</evidence>
<dbReference type="GO" id="GO:0030246">
    <property type="term" value="F:carbohydrate binding"/>
    <property type="evidence" value="ECO:0007669"/>
    <property type="project" value="UniProtKB-KW"/>
</dbReference>
<evidence type="ECO:0000256" key="6">
    <source>
        <dbReference type="ARBA" id="ARBA00022676"/>
    </source>
</evidence>
<evidence type="ECO:0000256" key="19">
    <source>
        <dbReference type="ARBA" id="ARBA00052209"/>
    </source>
</evidence>
<keyword evidence="13" id="KW-0333">Golgi apparatus</keyword>
<dbReference type="InterPro" id="IPR029044">
    <property type="entry name" value="Nucleotide-diphossugar_trans"/>
</dbReference>
<dbReference type="Proteomes" id="UP001059596">
    <property type="component" value="Unassembled WGS sequence"/>
</dbReference>
<protein>
    <recommendedName>
        <fullName evidence="5">polypeptide N-acetylgalactosaminyltransferase</fullName>
        <ecNumber evidence="5">2.4.1.41</ecNumber>
    </recommendedName>
</protein>
<proteinExistence type="inferred from homology"/>
<dbReference type="EC" id="2.4.1.41" evidence="5"/>
<evidence type="ECO:0000256" key="2">
    <source>
        <dbReference type="ARBA" id="ARBA00004323"/>
    </source>
</evidence>
<dbReference type="InterPro" id="IPR027791">
    <property type="entry name" value="Galactosyl_T_C"/>
</dbReference>
<accession>A0A9Q0BPL9</accession>
<evidence type="ECO:0000256" key="16">
    <source>
        <dbReference type="ARBA" id="ARBA00023180"/>
    </source>
</evidence>
<dbReference type="InterPro" id="IPR000772">
    <property type="entry name" value="Ricin_B_lectin"/>
</dbReference>
<evidence type="ECO:0000256" key="14">
    <source>
        <dbReference type="ARBA" id="ARBA00023136"/>
    </source>
</evidence>
<evidence type="ECO:0000256" key="17">
    <source>
        <dbReference type="ARBA" id="ARBA00023211"/>
    </source>
</evidence>
<keyword evidence="14" id="KW-0472">Membrane</keyword>
<evidence type="ECO:0000256" key="11">
    <source>
        <dbReference type="ARBA" id="ARBA00022968"/>
    </source>
</evidence>
<evidence type="ECO:0000256" key="1">
    <source>
        <dbReference type="ARBA" id="ARBA00001936"/>
    </source>
</evidence>
<dbReference type="GO" id="GO:0000139">
    <property type="term" value="C:Golgi membrane"/>
    <property type="evidence" value="ECO:0007669"/>
    <property type="project" value="UniProtKB-SubCell"/>
</dbReference>
<evidence type="ECO:0000256" key="4">
    <source>
        <dbReference type="ARBA" id="ARBA00005680"/>
    </source>
</evidence>
<comment type="catalytic activity">
    <reaction evidence="18">
        <text>L-threonyl-[protein] + UDP-N-acetyl-alpha-D-galactosamine = a 3-O-[N-acetyl-alpha-D-galactosaminyl]-L-threonyl-[protein] + UDP + H(+)</text>
        <dbReference type="Rhea" id="RHEA:52424"/>
        <dbReference type="Rhea" id="RHEA-COMP:11060"/>
        <dbReference type="Rhea" id="RHEA-COMP:11689"/>
        <dbReference type="ChEBI" id="CHEBI:15378"/>
        <dbReference type="ChEBI" id="CHEBI:30013"/>
        <dbReference type="ChEBI" id="CHEBI:58223"/>
        <dbReference type="ChEBI" id="CHEBI:67138"/>
        <dbReference type="ChEBI" id="CHEBI:87075"/>
        <dbReference type="EC" id="2.4.1.41"/>
    </reaction>
</comment>
<dbReference type="EMBL" id="JAMKOV010000005">
    <property type="protein sequence ID" value="KAI8039561.1"/>
    <property type="molecule type" value="Genomic_DNA"/>
</dbReference>
<reference evidence="21" key="1">
    <citation type="journal article" date="2023" name="Genome Biol. Evol.">
        <title>Long-read-based Genome Assembly of Drosophila gunungcola Reveals Fewer Chemosensory Genes in Flower-breeding Species.</title>
        <authorList>
            <person name="Negi A."/>
            <person name="Liao B.Y."/>
            <person name="Yeh S.D."/>
        </authorList>
    </citation>
    <scope>NUCLEOTIDE SEQUENCE</scope>
    <source>
        <strain evidence="21">Sukarami</strain>
    </source>
</reference>
<feature type="domain" description="Ricin B lectin" evidence="20">
    <location>
        <begin position="184"/>
        <end position="304"/>
    </location>
</feature>
<sequence length="311" mass="35340">STAEPVFSPTMAGGLFSIDREFFDRLGTYDSGFDIWGGENLELSFKTWMCGGTLEIVPCSHVGHIFRKRSPYKWRSGVNVLKKNSVRLAEVWMDEYSQYYYHRIGNDKGDWGDVSDRRKLRRDLKCKSFKWYLDNIYPELFIPGDSVAHGEIRNLGYGGRTCLDAPAGKKHQKKAVGTYPCHRQGGNQIANEPSGMCLDAKEKSEEDAPVSIYECHGQGGNQYWMLSKAGEIRRDDSCLDYAGKDVTLFGCHGGKGNQFWTYRENTKQLHHGTSGKCLAISESKDKLMMEECNTSLNRQQWTLENYDSSKL</sequence>
<comment type="catalytic activity">
    <reaction evidence="19">
        <text>L-seryl-[protein] + UDP-N-acetyl-alpha-D-galactosamine = a 3-O-[N-acetyl-alpha-D-galactosaminyl]-L-seryl-[protein] + UDP + H(+)</text>
        <dbReference type="Rhea" id="RHEA:23956"/>
        <dbReference type="Rhea" id="RHEA-COMP:9863"/>
        <dbReference type="Rhea" id="RHEA-COMP:12788"/>
        <dbReference type="ChEBI" id="CHEBI:15378"/>
        <dbReference type="ChEBI" id="CHEBI:29999"/>
        <dbReference type="ChEBI" id="CHEBI:53604"/>
        <dbReference type="ChEBI" id="CHEBI:58223"/>
        <dbReference type="ChEBI" id="CHEBI:67138"/>
        <dbReference type="EC" id="2.4.1.41"/>
    </reaction>
</comment>
<dbReference type="SUPFAM" id="SSF53448">
    <property type="entry name" value="Nucleotide-diphospho-sugar transferases"/>
    <property type="match status" value="1"/>
</dbReference>
<dbReference type="Gene3D" id="2.80.10.50">
    <property type="match status" value="2"/>
</dbReference>
<dbReference type="PANTHER" id="PTHR11675:SF131">
    <property type="entry name" value="POLYPEPTIDE N-ACETYLGALACTOSAMINYLTRANSFERASE 9-RELATED"/>
    <property type="match status" value="1"/>
</dbReference>
<evidence type="ECO:0000256" key="5">
    <source>
        <dbReference type="ARBA" id="ARBA00012644"/>
    </source>
</evidence>
<dbReference type="FunFam" id="3.90.550.10:FF:000195">
    <property type="entry name" value="Polypeptide N-acetylgalactosaminyltransferase like 6"/>
    <property type="match status" value="1"/>
</dbReference>
<comment type="similarity">
    <text evidence="4">Belongs to the glycosyltransferase 2 family. GalNAc-T subfamily.</text>
</comment>
<gene>
    <name evidence="21" type="ORF">M5D96_006975</name>
</gene>
<evidence type="ECO:0000256" key="18">
    <source>
        <dbReference type="ARBA" id="ARBA00050905"/>
    </source>
</evidence>
<evidence type="ECO:0000256" key="8">
    <source>
        <dbReference type="ARBA" id="ARBA00022692"/>
    </source>
</evidence>
<dbReference type="PROSITE" id="PS50231">
    <property type="entry name" value="RICIN_B_LECTIN"/>
    <property type="match status" value="1"/>
</dbReference>
<comment type="pathway">
    <text evidence="3">Protein modification; protein glycosylation.</text>
</comment>
<keyword evidence="9" id="KW-0479">Metal-binding</keyword>
<evidence type="ECO:0000256" key="12">
    <source>
        <dbReference type="ARBA" id="ARBA00022989"/>
    </source>
</evidence>
<dbReference type="AlphaFoldDB" id="A0A9Q0BPL9"/>
<name>A0A9Q0BPL9_9MUSC</name>
<keyword evidence="7" id="KW-0808">Transferase</keyword>
<evidence type="ECO:0000256" key="10">
    <source>
        <dbReference type="ARBA" id="ARBA00022734"/>
    </source>
</evidence>
<comment type="caution">
    <text evidence="21">The sequence shown here is derived from an EMBL/GenBank/DDBJ whole genome shotgun (WGS) entry which is preliminary data.</text>
</comment>
<keyword evidence="6" id="KW-0328">Glycosyltransferase</keyword>
<evidence type="ECO:0000256" key="9">
    <source>
        <dbReference type="ARBA" id="ARBA00022723"/>
    </source>
</evidence>
<dbReference type="Gene3D" id="3.90.550.10">
    <property type="entry name" value="Spore Coat Polysaccharide Biosynthesis Protein SpsA, Chain A"/>
    <property type="match status" value="1"/>
</dbReference>
<keyword evidence="11" id="KW-0735">Signal-anchor</keyword>
<dbReference type="SUPFAM" id="SSF50370">
    <property type="entry name" value="Ricin B-like lectins"/>
    <property type="match status" value="2"/>
</dbReference>
<evidence type="ECO:0000256" key="3">
    <source>
        <dbReference type="ARBA" id="ARBA00004922"/>
    </source>
</evidence>
<evidence type="ECO:0000256" key="7">
    <source>
        <dbReference type="ARBA" id="ARBA00022679"/>
    </source>
</evidence>
<keyword evidence="12" id="KW-1133">Transmembrane helix</keyword>